<keyword evidence="3" id="KW-0238">DNA-binding</keyword>
<dbReference type="Pfam" id="PF00589">
    <property type="entry name" value="Phage_integrase"/>
    <property type="match status" value="1"/>
</dbReference>
<dbReference type="InterPro" id="IPR010998">
    <property type="entry name" value="Integrase_recombinase_N"/>
</dbReference>
<dbReference type="GO" id="GO:0015074">
    <property type="term" value="P:DNA integration"/>
    <property type="evidence" value="ECO:0007669"/>
    <property type="project" value="UniProtKB-KW"/>
</dbReference>
<comment type="similarity">
    <text evidence="1">Belongs to the 'phage' integrase family.</text>
</comment>
<keyword evidence="4" id="KW-0233">DNA recombination</keyword>
<dbReference type="CDD" id="cd01189">
    <property type="entry name" value="INT_ICEBs1_C_like"/>
    <property type="match status" value="1"/>
</dbReference>
<dbReference type="PANTHER" id="PTHR30629:SF2">
    <property type="entry name" value="PROPHAGE INTEGRASE INTS-RELATED"/>
    <property type="match status" value="1"/>
</dbReference>
<dbReference type="GO" id="GO:0003677">
    <property type="term" value="F:DNA binding"/>
    <property type="evidence" value="ECO:0007669"/>
    <property type="project" value="UniProtKB-KW"/>
</dbReference>
<evidence type="ECO:0000256" key="2">
    <source>
        <dbReference type="ARBA" id="ARBA00022908"/>
    </source>
</evidence>
<sequence>MSITKQKNGTYSVRIRWTDKQGKRREKTKTKFETKTLAKHWERQATLDADAGKFDGVTTDLTVNELVDMYLQEYVRGKRLSTTSKVARSFEMYVLTPKWFDNVKVAKLSKVELQRWINWLAGQFSSYKRKVDHFRKALDIAVSYDLLESNPLNDVRYPTAVSKPDRSYRVEFYDRQQLQSFMQAVQDKYDNAINYHKYAYLRLLAFTGMRNGEVRALEWSDIHLDGNEPHIIVSKTTSETTGHGVVINPPKTKAGNRKVMLDKKTAGILRHWRAIQGQQMMKRGISANGIVWTNQRLDNRISGNQPRSWLLSAIRDTDVPQINIHGLRHTYITLAVQAGMDIKTLQSQVGHDDVKTTLAIYATVTDEMRSKTADIFTQLVSF</sequence>
<evidence type="ECO:0000259" key="5">
    <source>
        <dbReference type="PROSITE" id="PS51898"/>
    </source>
</evidence>
<accession>A0A4Z0RPL3</accession>
<protein>
    <submittedName>
        <fullName evidence="7">Site-specific integrase</fullName>
    </submittedName>
</protein>
<evidence type="ECO:0000313" key="7">
    <source>
        <dbReference type="EMBL" id="MBJ7639980.1"/>
    </source>
</evidence>
<reference evidence="7 8" key="2">
    <citation type="journal article" date="2021" name="Int. J. Food Microbiol.">
        <title>Safety demonstration of a microbial species for use in the food chain: Weissella confusa.</title>
        <authorList>
            <person name="Bourdichon F."/>
            <person name="Patrone V."/>
            <person name="Fontana A."/>
            <person name="Milani G."/>
            <person name="Morelli L."/>
        </authorList>
    </citation>
    <scope>NUCLEOTIDE SEQUENCE [LARGE SCALE GENOMIC DNA]</scope>
    <source>
        <strain evidence="6">CCUG 30943</strain>
        <strain evidence="7 8">CCUG 43002</strain>
    </source>
</reference>
<dbReference type="PANTHER" id="PTHR30629">
    <property type="entry name" value="PROPHAGE INTEGRASE"/>
    <property type="match status" value="1"/>
</dbReference>
<dbReference type="InterPro" id="IPR002104">
    <property type="entry name" value="Integrase_catalytic"/>
</dbReference>
<dbReference type="Proteomes" id="UP000808038">
    <property type="component" value="Unassembled WGS sequence"/>
</dbReference>
<organism evidence="7 8">
    <name type="scientific">Weissella confusa</name>
    <name type="common">Lactobacillus confusus</name>
    <dbReference type="NCBI Taxonomy" id="1583"/>
    <lineage>
        <taxon>Bacteria</taxon>
        <taxon>Bacillati</taxon>
        <taxon>Bacillota</taxon>
        <taxon>Bacilli</taxon>
        <taxon>Lactobacillales</taxon>
        <taxon>Lactobacillaceae</taxon>
        <taxon>Weissella</taxon>
    </lineage>
</organism>
<dbReference type="EMBL" id="JAAOCX010000011">
    <property type="protein sequence ID" value="MBJ7633152.1"/>
    <property type="molecule type" value="Genomic_DNA"/>
</dbReference>
<evidence type="ECO:0000256" key="4">
    <source>
        <dbReference type="ARBA" id="ARBA00023172"/>
    </source>
</evidence>
<dbReference type="InterPro" id="IPR011010">
    <property type="entry name" value="DNA_brk_join_enz"/>
</dbReference>
<dbReference type="PROSITE" id="PS51898">
    <property type="entry name" value="TYR_RECOMBINASE"/>
    <property type="match status" value="1"/>
</dbReference>
<dbReference type="InterPro" id="IPR028259">
    <property type="entry name" value="AP2-like_int_N"/>
</dbReference>
<keyword evidence="8" id="KW-1185">Reference proteome</keyword>
<evidence type="ECO:0000256" key="3">
    <source>
        <dbReference type="ARBA" id="ARBA00023125"/>
    </source>
</evidence>
<evidence type="ECO:0000313" key="8">
    <source>
        <dbReference type="Proteomes" id="UP000728106"/>
    </source>
</evidence>
<dbReference type="Pfam" id="PF14657">
    <property type="entry name" value="Arm-DNA-bind_4"/>
    <property type="match status" value="1"/>
</dbReference>
<proteinExistence type="inferred from homology"/>
<dbReference type="InterPro" id="IPR050808">
    <property type="entry name" value="Phage_Integrase"/>
</dbReference>
<dbReference type="Gene3D" id="1.10.150.130">
    <property type="match status" value="1"/>
</dbReference>
<dbReference type="Gene3D" id="1.10.443.10">
    <property type="entry name" value="Intergrase catalytic core"/>
    <property type="match status" value="1"/>
</dbReference>
<gene>
    <name evidence="7" type="ORF">HAU20_11435</name>
    <name evidence="6" type="ORF">HAU43_08680</name>
</gene>
<evidence type="ECO:0000256" key="1">
    <source>
        <dbReference type="ARBA" id="ARBA00008857"/>
    </source>
</evidence>
<feature type="domain" description="Tyr recombinase" evidence="5">
    <location>
        <begin position="168"/>
        <end position="374"/>
    </location>
</feature>
<dbReference type="EMBL" id="JAAOCP010000024">
    <property type="protein sequence ID" value="MBJ7639980.1"/>
    <property type="molecule type" value="Genomic_DNA"/>
</dbReference>
<dbReference type="RefSeq" id="WP_135411049.1">
    <property type="nucleotide sequence ID" value="NZ_CP166847.1"/>
</dbReference>
<dbReference type="AlphaFoldDB" id="A0A4Z0RPL3"/>
<name>A0A4Z0RPL3_WEICO</name>
<reference evidence="7" key="1">
    <citation type="submission" date="2020-02" db="EMBL/GenBank/DDBJ databases">
        <authorList>
            <person name="Fontana A."/>
            <person name="Patrone V."/>
            <person name="Morelli L."/>
        </authorList>
    </citation>
    <scope>NUCLEOTIDE SEQUENCE</scope>
    <source>
        <strain evidence="6">CCUG 30943</strain>
        <strain evidence="7">CCUG 43002</strain>
    </source>
</reference>
<dbReference type="GO" id="GO:0006310">
    <property type="term" value="P:DNA recombination"/>
    <property type="evidence" value="ECO:0007669"/>
    <property type="project" value="UniProtKB-KW"/>
</dbReference>
<dbReference type="InterPro" id="IPR013762">
    <property type="entry name" value="Integrase-like_cat_sf"/>
</dbReference>
<keyword evidence="2" id="KW-0229">DNA integration</keyword>
<evidence type="ECO:0000313" key="6">
    <source>
        <dbReference type="EMBL" id="MBJ7633152.1"/>
    </source>
</evidence>
<comment type="caution">
    <text evidence="7">The sequence shown here is derived from an EMBL/GenBank/DDBJ whole genome shotgun (WGS) entry which is preliminary data.</text>
</comment>
<dbReference type="Proteomes" id="UP000728106">
    <property type="component" value="Unassembled WGS sequence"/>
</dbReference>
<dbReference type="SUPFAM" id="SSF56349">
    <property type="entry name" value="DNA breaking-rejoining enzymes"/>
    <property type="match status" value="1"/>
</dbReference>